<evidence type="ECO:0000256" key="1">
    <source>
        <dbReference type="ARBA" id="ARBA00001946"/>
    </source>
</evidence>
<evidence type="ECO:0000313" key="4">
    <source>
        <dbReference type="EMBL" id="MFD1678179.1"/>
    </source>
</evidence>
<dbReference type="PANTHER" id="PTHR43046:SF14">
    <property type="entry name" value="MUTT_NUDIX FAMILY PROTEIN"/>
    <property type="match status" value="1"/>
</dbReference>
<protein>
    <submittedName>
        <fullName evidence="4">NUDIX domain-containing protein</fullName>
    </submittedName>
</protein>
<organism evidence="4 5">
    <name type="scientific">Alicyclobacillus fodiniaquatilis</name>
    <dbReference type="NCBI Taxonomy" id="1661150"/>
    <lineage>
        <taxon>Bacteria</taxon>
        <taxon>Bacillati</taxon>
        <taxon>Bacillota</taxon>
        <taxon>Bacilli</taxon>
        <taxon>Bacillales</taxon>
        <taxon>Alicyclobacillaceae</taxon>
        <taxon>Alicyclobacillus</taxon>
    </lineage>
</organism>
<comment type="caution">
    <text evidence="4">The sequence shown here is derived from an EMBL/GenBank/DDBJ whole genome shotgun (WGS) entry which is preliminary data.</text>
</comment>
<dbReference type="SUPFAM" id="SSF55811">
    <property type="entry name" value="Nudix"/>
    <property type="match status" value="1"/>
</dbReference>
<proteinExistence type="predicted"/>
<dbReference type="RefSeq" id="WP_377946201.1">
    <property type="nucleotide sequence ID" value="NZ_JBHUCX010000102.1"/>
</dbReference>
<evidence type="ECO:0000313" key="5">
    <source>
        <dbReference type="Proteomes" id="UP001597079"/>
    </source>
</evidence>
<dbReference type="Pfam" id="PF00293">
    <property type="entry name" value="NUDIX"/>
    <property type="match status" value="1"/>
</dbReference>
<dbReference type="InterPro" id="IPR000086">
    <property type="entry name" value="NUDIX_hydrolase_dom"/>
</dbReference>
<sequence>MRHAILLTSEVNVLQIIVNCFVPWQEGVVMLQKPRHGWWYLPGGKVEDDELWRHAAMREFTEESGLELADATLSGIYRVRVAAGVDSPEKERLIAQFIGSGARGELHHEHREGKLAVVTTADILHLPMDEGDRLMVRHTLAAYQRKDKNVFFGRFSYTADQQMLDWEIEPHNYLHSAQTLSDSEGDDAR</sequence>
<name>A0ABW4JNY1_9BACL</name>
<dbReference type="Proteomes" id="UP001597079">
    <property type="component" value="Unassembled WGS sequence"/>
</dbReference>
<dbReference type="PROSITE" id="PS51462">
    <property type="entry name" value="NUDIX"/>
    <property type="match status" value="1"/>
</dbReference>
<dbReference type="Gene3D" id="3.90.79.10">
    <property type="entry name" value="Nucleoside Triphosphate Pyrophosphohydrolase"/>
    <property type="match status" value="1"/>
</dbReference>
<dbReference type="InterPro" id="IPR020084">
    <property type="entry name" value="NUDIX_hydrolase_CS"/>
</dbReference>
<feature type="domain" description="Nudix hydrolase" evidence="3">
    <location>
        <begin position="8"/>
        <end position="141"/>
    </location>
</feature>
<dbReference type="EMBL" id="JBHUCX010000102">
    <property type="protein sequence ID" value="MFD1678179.1"/>
    <property type="molecule type" value="Genomic_DNA"/>
</dbReference>
<dbReference type="PANTHER" id="PTHR43046">
    <property type="entry name" value="GDP-MANNOSE MANNOSYL HYDROLASE"/>
    <property type="match status" value="1"/>
</dbReference>
<accession>A0ABW4JNY1</accession>
<reference evidence="5" key="1">
    <citation type="journal article" date="2019" name="Int. J. Syst. Evol. Microbiol.">
        <title>The Global Catalogue of Microorganisms (GCM) 10K type strain sequencing project: providing services to taxonomists for standard genome sequencing and annotation.</title>
        <authorList>
            <consortium name="The Broad Institute Genomics Platform"/>
            <consortium name="The Broad Institute Genome Sequencing Center for Infectious Disease"/>
            <person name="Wu L."/>
            <person name="Ma J."/>
        </authorList>
    </citation>
    <scope>NUCLEOTIDE SEQUENCE [LARGE SCALE GENOMIC DNA]</scope>
    <source>
        <strain evidence="5">CGMCC 1.12286</strain>
    </source>
</reference>
<comment type="cofactor">
    <cofactor evidence="1">
        <name>Mg(2+)</name>
        <dbReference type="ChEBI" id="CHEBI:18420"/>
    </cofactor>
</comment>
<keyword evidence="5" id="KW-1185">Reference proteome</keyword>
<evidence type="ECO:0000259" key="3">
    <source>
        <dbReference type="PROSITE" id="PS51462"/>
    </source>
</evidence>
<evidence type="ECO:0000256" key="2">
    <source>
        <dbReference type="ARBA" id="ARBA00022801"/>
    </source>
</evidence>
<dbReference type="PROSITE" id="PS00893">
    <property type="entry name" value="NUDIX_BOX"/>
    <property type="match status" value="1"/>
</dbReference>
<dbReference type="InterPro" id="IPR015797">
    <property type="entry name" value="NUDIX_hydrolase-like_dom_sf"/>
</dbReference>
<gene>
    <name evidence="4" type="ORF">ACFSB2_26275</name>
</gene>
<keyword evidence="2" id="KW-0378">Hydrolase</keyword>